<dbReference type="GO" id="GO:0003824">
    <property type="term" value="F:catalytic activity"/>
    <property type="evidence" value="ECO:0007669"/>
    <property type="project" value="InterPro"/>
</dbReference>
<gene>
    <name evidence="2" type="ORF">EAUS1353_LOCUS2256</name>
</gene>
<feature type="region of interest" description="Disordered" evidence="1">
    <location>
        <begin position="343"/>
        <end position="363"/>
    </location>
</feature>
<dbReference type="SUPFAM" id="SSF56752">
    <property type="entry name" value="D-aminoacid aminotransferase-like PLP-dependent enzymes"/>
    <property type="match status" value="1"/>
</dbReference>
<sequence>MEELIQREAEVAIDGEVTVRAVAVAVARRARNSQHDSHASTTVAVLSPQTFVAAFERAAYTTAVTFKRRTALIKLAHHLHRLESSYITLRRDLEERECIDEQASPPPAARALCRAIEVALSLLSKLESSQSGVRHESEALVVMCIPVRAATTLDPQIHVWVRANQPVLPDLAPQRGPAHCALTVELCVRQRRLAHAKDSSWVRDRRDLEEQRDPRAMESILCAQEHGDLFLLEGTVHNIFVLRADGSLQTAGDHILLGHVRALVLQAAEHLGITVVHSSPRFSERSSWAAAMLTNAVRVFEPVAHILVPSSALPGSLAALEIDLDPDPPLAHRMRQRIAEILHSDPTNDLSSTTALRAPPTAQ</sequence>
<dbReference type="Gene3D" id="3.20.10.10">
    <property type="entry name" value="D-amino Acid Aminotransferase, subunit A, domain 2"/>
    <property type="match status" value="1"/>
</dbReference>
<accession>A0A7S1TN53</accession>
<dbReference type="Pfam" id="PF01063">
    <property type="entry name" value="Aminotran_4"/>
    <property type="match status" value="1"/>
</dbReference>
<organism evidence="2">
    <name type="scientific">Erythrolobus australicus</name>
    <dbReference type="NCBI Taxonomy" id="1077150"/>
    <lineage>
        <taxon>Eukaryota</taxon>
        <taxon>Rhodophyta</taxon>
        <taxon>Bangiophyceae</taxon>
        <taxon>Porphyridiales</taxon>
        <taxon>Porphyridiaceae</taxon>
        <taxon>Erythrolobus</taxon>
    </lineage>
</organism>
<proteinExistence type="predicted"/>
<reference evidence="2" key="1">
    <citation type="submission" date="2021-01" db="EMBL/GenBank/DDBJ databases">
        <authorList>
            <person name="Corre E."/>
            <person name="Pelletier E."/>
            <person name="Niang G."/>
            <person name="Scheremetjew M."/>
            <person name="Finn R."/>
            <person name="Kale V."/>
            <person name="Holt S."/>
            <person name="Cochrane G."/>
            <person name="Meng A."/>
            <person name="Brown T."/>
            <person name="Cohen L."/>
        </authorList>
    </citation>
    <scope>NUCLEOTIDE SEQUENCE</scope>
    <source>
        <strain evidence="2">CCMP3124</strain>
    </source>
</reference>
<protein>
    <submittedName>
        <fullName evidence="2">Uncharacterized protein</fullName>
    </submittedName>
</protein>
<dbReference type="InterPro" id="IPR036038">
    <property type="entry name" value="Aminotransferase-like"/>
</dbReference>
<feature type="compositionally biased region" description="Polar residues" evidence="1">
    <location>
        <begin position="345"/>
        <end position="355"/>
    </location>
</feature>
<dbReference type="InterPro" id="IPR043132">
    <property type="entry name" value="BCAT-like_C"/>
</dbReference>
<dbReference type="PANTHER" id="PTHR47703">
    <property type="entry name" value="D-AMINOACID AMINOTRANSFERASE-LIKE PLP-DEPENDENT ENZYMES SUPERFAMILY PROTEIN"/>
    <property type="match status" value="1"/>
</dbReference>
<evidence type="ECO:0000256" key="1">
    <source>
        <dbReference type="SAM" id="MobiDB-lite"/>
    </source>
</evidence>
<dbReference type="AlphaFoldDB" id="A0A7S1TN53"/>
<evidence type="ECO:0000313" key="2">
    <source>
        <dbReference type="EMBL" id="CAD9240517.1"/>
    </source>
</evidence>
<dbReference type="PANTHER" id="PTHR47703:SF2">
    <property type="entry name" value="D-AMINOACID AMINOTRANSFERASE-LIKE PLP-DEPENDENT ENZYMES SUPERFAMILY PROTEIN"/>
    <property type="match status" value="1"/>
</dbReference>
<dbReference type="EMBL" id="HBGI01003459">
    <property type="protein sequence ID" value="CAD9240517.1"/>
    <property type="molecule type" value="Transcribed_RNA"/>
</dbReference>
<dbReference type="InterPro" id="IPR001544">
    <property type="entry name" value="Aminotrans_IV"/>
</dbReference>
<name>A0A7S1TN53_9RHOD</name>